<dbReference type="GO" id="GO:0005886">
    <property type="term" value="C:plasma membrane"/>
    <property type="evidence" value="ECO:0007669"/>
    <property type="project" value="UniProtKB-SubCell"/>
</dbReference>
<protein>
    <submittedName>
        <fullName evidence="7">ABC transporter ATP-binding protein</fullName>
    </submittedName>
</protein>
<dbReference type="InterPro" id="IPR017871">
    <property type="entry name" value="ABC_transporter-like_CS"/>
</dbReference>
<dbReference type="RefSeq" id="WP_130649477.1">
    <property type="nucleotide sequence ID" value="NZ_BMHA01000004.1"/>
</dbReference>
<accession>A0A8J3ERK6</accession>
<dbReference type="AlphaFoldDB" id="A0A8J3ERK6"/>
<dbReference type="InterPro" id="IPR050763">
    <property type="entry name" value="ABC_transporter_ATP-binding"/>
</dbReference>
<evidence type="ECO:0000313" key="8">
    <source>
        <dbReference type="Proteomes" id="UP000650511"/>
    </source>
</evidence>
<evidence type="ECO:0000256" key="1">
    <source>
        <dbReference type="ARBA" id="ARBA00004202"/>
    </source>
</evidence>
<dbReference type="PANTHER" id="PTHR42711">
    <property type="entry name" value="ABC TRANSPORTER ATP-BINDING PROTEIN"/>
    <property type="match status" value="1"/>
</dbReference>
<dbReference type="PROSITE" id="PS00211">
    <property type="entry name" value="ABC_TRANSPORTER_1"/>
    <property type="match status" value="1"/>
</dbReference>
<dbReference type="GO" id="GO:0046677">
    <property type="term" value="P:response to antibiotic"/>
    <property type="evidence" value="ECO:0007669"/>
    <property type="project" value="UniProtKB-KW"/>
</dbReference>
<name>A0A8J3ERK6_9ACTN</name>
<dbReference type="Pfam" id="PF00005">
    <property type="entry name" value="ABC_tran"/>
    <property type="match status" value="1"/>
</dbReference>
<organism evidence="7 8">
    <name type="scientific">Egicoccus halophilus</name>
    <dbReference type="NCBI Taxonomy" id="1670830"/>
    <lineage>
        <taxon>Bacteria</taxon>
        <taxon>Bacillati</taxon>
        <taxon>Actinomycetota</taxon>
        <taxon>Nitriliruptoria</taxon>
        <taxon>Egicoccales</taxon>
        <taxon>Egicoccaceae</taxon>
        <taxon>Egicoccus</taxon>
    </lineage>
</organism>
<reference evidence="7" key="2">
    <citation type="submission" date="2020-09" db="EMBL/GenBank/DDBJ databases">
        <authorList>
            <person name="Sun Q."/>
            <person name="Zhou Y."/>
        </authorList>
    </citation>
    <scope>NUCLEOTIDE SEQUENCE</scope>
    <source>
        <strain evidence="7">CGMCC 1.14988</strain>
    </source>
</reference>
<evidence type="ECO:0000256" key="5">
    <source>
        <dbReference type="ARBA" id="ARBA00023251"/>
    </source>
</evidence>
<keyword evidence="3" id="KW-0547">Nucleotide-binding</keyword>
<keyword evidence="8" id="KW-1185">Reference proteome</keyword>
<dbReference type="PROSITE" id="PS50893">
    <property type="entry name" value="ABC_TRANSPORTER_2"/>
    <property type="match status" value="1"/>
</dbReference>
<dbReference type="SMART" id="SM00382">
    <property type="entry name" value="AAA"/>
    <property type="match status" value="1"/>
</dbReference>
<keyword evidence="2" id="KW-0813">Transport</keyword>
<dbReference type="PANTHER" id="PTHR42711:SF17">
    <property type="entry name" value="ABC TRANSPORTER ATP-BINDING PROTEIN"/>
    <property type="match status" value="1"/>
</dbReference>
<gene>
    <name evidence="7" type="ORF">GCM10011354_12610</name>
</gene>
<dbReference type="InterPro" id="IPR003439">
    <property type="entry name" value="ABC_transporter-like_ATP-bd"/>
</dbReference>
<dbReference type="InterPro" id="IPR027417">
    <property type="entry name" value="P-loop_NTPase"/>
</dbReference>
<comment type="subcellular location">
    <subcellularLocation>
        <location evidence="1">Cell membrane</location>
        <topology evidence="1">Peripheral membrane protein</topology>
    </subcellularLocation>
</comment>
<dbReference type="Gene3D" id="3.40.50.300">
    <property type="entry name" value="P-loop containing nucleotide triphosphate hydrolases"/>
    <property type="match status" value="1"/>
</dbReference>
<keyword evidence="4 7" id="KW-0067">ATP-binding</keyword>
<dbReference type="GO" id="GO:0016887">
    <property type="term" value="F:ATP hydrolysis activity"/>
    <property type="evidence" value="ECO:0007669"/>
    <property type="project" value="InterPro"/>
</dbReference>
<feature type="domain" description="ABC transporter" evidence="6">
    <location>
        <begin position="5"/>
        <end position="228"/>
    </location>
</feature>
<dbReference type="EMBL" id="BMHA01000004">
    <property type="protein sequence ID" value="GGI05140.1"/>
    <property type="molecule type" value="Genomic_DNA"/>
</dbReference>
<dbReference type="OrthoDB" id="9804819at2"/>
<evidence type="ECO:0000259" key="6">
    <source>
        <dbReference type="PROSITE" id="PS50893"/>
    </source>
</evidence>
<reference evidence="7" key="1">
    <citation type="journal article" date="2014" name="Int. J. Syst. Evol. Microbiol.">
        <title>Complete genome sequence of Corynebacterium casei LMG S-19264T (=DSM 44701T), isolated from a smear-ripened cheese.</title>
        <authorList>
            <consortium name="US DOE Joint Genome Institute (JGI-PGF)"/>
            <person name="Walter F."/>
            <person name="Albersmeier A."/>
            <person name="Kalinowski J."/>
            <person name="Ruckert C."/>
        </authorList>
    </citation>
    <scope>NUCLEOTIDE SEQUENCE</scope>
    <source>
        <strain evidence="7">CGMCC 1.14988</strain>
    </source>
</reference>
<dbReference type="SUPFAM" id="SSF52540">
    <property type="entry name" value="P-loop containing nucleoside triphosphate hydrolases"/>
    <property type="match status" value="1"/>
</dbReference>
<evidence type="ECO:0000313" key="7">
    <source>
        <dbReference type="EMBL" id="GGI05140.1"/>
    </source>
</evidence>
<keyword evidence="5" id="KW-0046">Antibiotic resistance</keyword>
<dbReference type="InterPro" id="IPR003593">
    <property type="entry name" value="AAA+_ATPase"/>
</dbReference>
<sequence length="313" mass="32572">MSAVVELHAVTKRYGTVDALAGLELAIEPGELVAVLGPNGAGKTTTFELLLGLARPSAGTVSVLGRTPGCRANRLRTGAMLQGAGLPEQVTVRELVTLLAAAYPVADPVDDVLARTALADQARRTVTSLSGGERQRLLLAMAIVGRPELLVLDEPTAAMDAASKRAFWEQADVAVASGTTVLFATHDLVEADQVAERVLVLGGGRLLADATPRELKSLVSGKVLTATTDAPLAVVADLPGVDRVDVVVPAGADGLARVVVRGEQPEQVVHGLLRDGWRLVDLTVADAQLEQAFLRLTAPGALDAQPPHLLEVT</sequence>
<dbReference type="Proteomes" id="UP000650511">
    <property type="component" value="Unassembled WGS sequence"/>
</dbReference>
<dbReference type="CDD" id="cd03230">
    <property type="entry name" value="ABC_DR_subfamily_A"/>
    <property type="match status" value="1"/>
</dbReference>
<evidence type="ECO:0000256" key="3">
    <source>
        <dbReference type="ARBA" id="ARBA00022741"/>
    </source>
</evidence>
<evidence type="ECO:0000256" key="4">
    <source>
        <dbReference type="ARBA" id="ARBA00022840"/>
    </source>
</evidence>
<comment type="caution">
    <text evidence="7">The sequence shown here is derived from an EMBL/GenBank/DDBJ whole genome shotgun (WGS) entry which is preliminary data.</text>
</comment>
<dbReference type="GO" id="GO:0005524">
    <property type="term" value="F:ATP binding"/>
    <property type="evidence" value="ECO:0007669"/>
    <property type="project" value="UniProtKB-KW"/>
</dbReference>
<evidence type="ECO:0000256" key="2">
    <source>
        <dbReference type="ARBA" id="ARBA00022448"/>
    </source>
</evidence>
<proteinExistence type="predicted"/>